<evidence type="ECO:0000256" key="1">
    <source>
        <dbReference type="SAM" id="MobiDB-lite"/>
    </source>
</evidence>
<accession>A0AAD7MCV5</accession>
<feature type="compositionally biased region" description="Pro residues" evidence="1">
    <location>
        <begin position="188"/>
        <end position="201"/>
    </location>
</feature>
<comment type="caution">
    <text evidence="2">The sequence shown here is derived from an EMBL/GenBank/DDBJ whole genome shotgun (WGS) entry which is preliminary data.</text>
</comment>
<keyword evidence="3" id="KW-1185">Reference proteome</keyword>
<evidence type="ECO:0000313" key="3">
    <source>
        <dbReference type="Proteomes" id="UP001215598"/>
    </source>
</evidence>
<evidence type="ECO:0000313" key="2">
    <source>
        <dbReference type="EMBL" id="KAJ7711202.1"/>
    </source>
</evidence>
<feature type="region of interest" description="Disordered" evidence="1">
    <location>
        <begin position="148"/>
        <end position="289"/>
    </location>
</feature>
<dbReference type="AlphaFoldDB" id="A0AAD7MCV5"/>
<gene>
    <name evidence="2" type="ORF">B0H16DRAFT_1745327</name>
</gene>
<dbReference type="Proteomes" id="UP001215598">
    <property type="component" value="Unassembled WGS sequence"/>
</dbReference>
<feature type="compositionally biased region" description="Low complexity" evidence="1">
    <location>
        <begin position="213"/>
        <end position="224"/>
    </location>
</feature>
<sequence length="583" mass="64143">MTKRKSSKSSPAPSDGFQLVDRSSLAAPWSFFCVYQSFSDIVHYFAKENIRSSDSAAVVPLLNTLWPLLIEFYARFTADWAPDIAAYVAAVTVACRQLIRKHLKPRLADFQDMLWDYPDELQEILDKAGVKSPTTDFELPRVRIQTRTPLSLSKVDNDGSEDEPISKKPRMDKPPGRAASEESVAAAPSPPLPPPPAPPVTVPRELRELRSATTTTPSKPGGSTIKVEKKPEVEKKVEVHPSKPTLPAASLSRAKGKGTDKDKEKEKDSEHYLTVEEKEYADKHPPPSTREEMLKSLVYSETAPPGPWAKGQARPLPAQLRAPLVLVGDWLSPMLWSRSPCKCLSCINRLLDCSDGDFRTRCAPCVKGNIKCSCNNTDEEDILMHEALCPLQALSSDEFVRVLQRAVESRRLTEMHYRIFLRSMEDLERANRHAVLTYVNTTDMGTPEGMEMFFEDPADKEHVNALCQRILSETSLQSLQLAHLEANPSSGVRRLDESQPHSVANTFHTPLPTPILARPVDPELRDIPASLIAGVPVLPAAPVAGPSTPSSAPPTFGQPNNLLPPLSAVTITPKGVSKSPSSA</sequence>
<organism evidence="2 3">
    <name type="scientific">Mycena metata</name>
    <dbReference type="NCBI Taxonomy" id="1033252"/>
    <lineage>
        <taxon>Eukaryota</taxon>
        <taxon>Fungi</taxon>
        <taxon>Dikarya</taxon>
        <taxon>Basidiomycota</taxon>
        <taxon>Agaricomycotina</taxon>
        <taxon>Agaricomycetes</taxon>
        <taxon>Agaricomycetidae</taxon>
        <taxon>Agaricales</taxon>
        <taxon>Marasmiineae</taxon>
        <taxon>Mycenaceae</taxon>
        <taxon>Mycena</taxon>
    </lineage>
</organism>
<reference evidence="2" key="1">
    <citation type="submission" date="2023-03" db="EMBL/GenBank/DDBJ databases">
        <title>Massive genome expansion in bonnet fungi (Mycena s.s.) driven by repeated elements and novel gene families across ecological guilds.</title>
        <authorList>
            <consortium name="Lawrence Berkeley National Laboratory"/>
            <person name="Harder C.B."/>
            <person name="Miyauchi S."/>
            <person name="Viragh M."/>
            <person name="Kuo A."/>
            <person name="Thoen E."/>
            <person name="Andreopoulos B."/>
            <person name="Lu D."/>
            <person name="Skrede I."/>
            <person name="Drula E."/>
            <person name="Henrissat B."/>
            <person name="Morin E."/>
            <person name="Kohler A."/>
            <person name="Barry K."/>
            <person name="LaButti K."/>
            <person name="Morin E."/>
            <person name="Salamov A."/>
            <person name="Lipzen A."/>
            <person name="Mereny Z."/>
            <person name="Hegedus B."/>
            <person name="Baldrian P."/>
            <person name="Stursova M."/>
            <person name="Weitz H."/>
            <person name="Taylor A."/>
            <person name="Grigoriev I.V."/>
            <person name="Nagy L.G."/>
            <person name="Martin F."/>
            <person name="Kauserud H."/>
        </authorList>
    </citation>
    <scope>NUCLEOTIDE SEQUENCE</scope>
    <source>
        <strain evidence="2">CBHHK182m</strain>
    </source>
</reference>
<protein>
    <submittedName>
        <fullName evidence="2">Uncharacterized protein</fullName>
    </submittedName>
</protein>
<name>A0AAD7MCV5_9AGAR</name>
<feature type="compositionally biased region" description="Low complexity" evidence="1">
    <location>
        <begin position="544"/>
        <end position="554"/>
    </location>
</feature>
<feature type="compositionally biased region" description="Basic and acidic residues" evidence="1">
    <location>
        <begin position="257"/>
        <end position="289"/>
    </location>
</feature>
<dbReference type="EMBL" id="JARKIB010000401">
    <property type="protein sequence ID" value="KAJ7711202.1"/>
    <property type="molecule type" value="Genomic_DNA"/>
</dbReference>
<proteinExistence type="predicted"/>
<feature type="region of interest" description="Disordered" evidence="1">
    <location>
        <begin position="544"/>
        <end position="583"/>
    </location>
</feature>
<feature type="compositionally biased region" description="Basic and acidic residues" evidence="1">
    <location>
        <begin position="226"/>
        <end position="241"/>
    </location>
</feature>
<feature type="compositionally biased region" description="Basic and acidic residues" evidence="1">
    <location>
        <begin position="164"/>
        <end position="175"/>
    </location>
</feature>